<feature type="transmembrane region" description="Helical" evidence="2">
    <location>
        <begin position="36"/>
        <end position="59"/>
    </location>
</feature>
<accession>A0A4Q8AK65</accession>
<name>A0A4Q8AK65_9MICO</name>
<proteinExistence type="predicted"/>
<feature type="compositionally biased region" description="Polar residues" evidence="1">
    <location>
        <begin position="251"/>
        <end position="262"/>
    </location>
</feature>
<feature type="transmembrane region" description="Helical" evidence="2">
    <location>
        <begin position="225"/>
        <end position="245"/>
    </location>
</feature>
<evidence type="ECO:0000313" key="3">
    <source>
        <dbReference type="EMBL" id="RZU64219.1"/>
    </source>
</evidence>
<feature type="region of interest" description="Disordered" evidence="1">
    <location>
        <begin position="251"/>
        <end position="280"/>
    </location>
</feature>
<feature type="transmembrane region" description="Helical" evidence="2">
    <location>
        <begin position="170"/>
        <end position="189"/>
    </location>
</feature>
<protein>
    <submittedName>
        <fullName evidence="3">Uncharacterized protein</fullName>
    </submittedName>
</protein>
<gene>
    <name evidence="3" type="ORF">EV379_0513</name>
</gene>
<reference evidence="3 4" key="1">
    <citation type="submission" date="2019-02" db="EMBL/GenBank/DDBJ databases">
        <title>Sequencing the genomes of 1000 actinobacteria strains.</title>
        <authorList>
            <person name="Klenk H.-P."/>
        </authorList>
    </citation>
    <scope>NUCLEOTIDE SEQUENCE [LARGE SCALE GENOMIC DNA]</scope>
    <source>
        <strain evidence="3 4">DSM 18319</strain>
    </source>
</reference>
<feature type="transmembrane region" description="Helical" evidence="2">
    <location>
        <begin position="94"/>
        <end position="115"/>
    </location>
</feature>
<dbReference type="EMBL" id="SHLC01000001">
    <property type="protein sequence ID" value="RZU64219.1"/>
    <property type="molecule type" value="Genomic_DNA"/>
</dbReference>
<dbReference type="OrthoDB" id="4938257at2"/>
<comment type="caution">
    <text evidence="3">The sequence shown here is derived from an EMBL/GenBank/DDBJ whole genome shotgun (WGS) entry which is preliminary data.</text>
</comment>
<sequence length="280" mass="28850">MVAALRVVALLLAAFWAMLGFGVIDLSLLFFPNPVFALVMPLEVSWGSFVTFFLVVPLATTAVRPAAFWGAAGLGVIAIVALAVGAALMAYPPVLWMIAAVIVTVAAVLLLGVGGTRRGRIPAAPPLFGVHWLLLVLALAGPLLWVPYTIHAAQSFGVLVDDVTMGIDHWPVQAAAGVAVMLASLTAALVPRLRRLAVVAVAFCAAMIGVSAAGDATTPAATETVLWAAWCVSWGTAVALSAQTFTAQTFTEEARSASTPRGTKTAGPPEGSPAVVNRSD</sequence>
<keyword evidence="2" id="KW-1133">Transmembrane helix</keyword>
<dbReference type="RefSeq" id="WP_130504759.1">
    <property type="nucleotide sequence ID" value="NZ_SHLC01000001.1"/>
</dbReference>
<evidence type="ECO:0000256" key="1">
    <source>
        <dbReference type="SAM" id="MobiDB-lite"/>
    </source>
</evidence>
<feature type="transmembrane region" description="Helical" evidence="2">
    <location>
        <begin position="127"/>
        <end position="150"/>
    </location>
</feature>
<dbReference type="Proteomes" id="UP000291483">
    <property type="component" value="Unassembled WGS sequence"/>
</dbReference>
<keyword evidence="4" id="KW-1185">Reference proteome</keyword>
<feature type="transmembrane region" description="Helical" evidence="2">
    <location>
        <begin position="7"/>
        <end position="30"/>
    </location>
</feature>
<evidence type="ECO:0000256" key="2">
    <source>
        <dbReference type="SAM" id="Phobius"/>
    </source>
</evidence>
<evidence type="ECO:0000313" key="4">
    <source>
        <dbReference type="Proteomes" id="UP000291483"/>
    </source>
</evidence>
<keyword evidence="2" id="KW-0472">Membrane</keyword>
<keyword evidence="2" id="KW-0812">Transmembrane</keyword>
<organism evidence="3 4">
    <name type="scientific">Microterricola gilva</name>
    <dbReference type="NCBI Taxonomy" id="393267"/>
    <lineage>
        <taxon>Bacteria</taxon>
        <taxon>Bacillati</taxon>
        <taxon>Actinomycetota</taxon>
        <taxon>Actinomycetes</taxon>
        <taxon>Micrococcales</taxon>
        <taxon>Microbacteriaceae</taxon>
        <taxon>Microterricola</taxon>
    </lineage>
</organism>
<dbReference type="AlphaFoldDB" id="A0A4Q8AK65"/>
<feature type="transmembrane region" description="Helical" evidence="2">
    <location>
        <begin position="66"/>
        <end position="88"/>
    </location>
</feature>
<feature type="transmembrane region" description="Helical" evidence="2">
    <location>
        <begin position="196"/>
        <end position="213"/>
    </location>
</feature>